<organism evidence="2 3">
    <name type="scientific">Gossypium arboreum</name>
    <name type="common">Tree cotton</name>
    <name type="synonym">Gossypium nanking</name>
    <dbReference type="NCBI Taxonomy" id="29729"/>
    <lineage>
        <taxon>Eukaryota</taxon>
        <taxon>Viridiplantae</taxon>
        <taxon>Streptophyta</taxon>
        <taxon>Embryophyta</taxon>
        <taxon>Tracheophyta</taxon>
        <taxon>Spermatophyta</taxon>
        <taxon>Magnoliopsida</taxon>
        <taxon>eudicotyledons</taxon>
        <taxon>Gunneridae</taxon>
        <taxon>Pentapetalae</taxon>
        <taxon>rosids</taxon>
        <taxon>malvids</taxon>
        <taxon>Malvales</taxon>
        <taxon>Malvaceae</taxon>
        <taxon>Malvoideae</taxon>
        <taxon>Gossypium</taxon>
    </lineage>
</organism>
<comment type="caution">
    <text evidence="2">The sequence shown here is derived from an EMBL/GenBank/DDBJ whole genome shotgun (WGS) entry which is preliminary data.</text>
</comment>
<sequence>MFDLRCDLIFALVERWCPETCTFHFPCGECTITLEDVALQLGLPIDNSAVTSLGGVLMLDGSLDVLASII</sequence>
<dbReference type="PANTHER" id="PTHR46033">
    <property type="entry name" value="PROTEIN MAIN-LIKE 2"/>
    <property type="match status" value="1"/>
</dbReference>
<gene>
    <name evidence="2" type="ORF">PVK06_017306</name>
</gene>
<keyword evidence="3" id="KW-1185">Reference proteome</keyword>
<dbReference type="PANTHER" id="PTHR46033:SF8">
    <property type="entry name" value="PROTEIN MAINTENANCE OF MERISTEMS-LIKE"/>
    <property type="match status" value="1"/>
</dbReference>
<dbReference type="Pfam" id="PF10536">
    <property type="entry name" value="PMD"/>
    <property type="match status" value="1"/>
</dbReference>
<accession>A0ABR0Q2C5</accession>
<evidence type="ECO:0000313" key="2">
    <source>
        <dbReference type="EMBL" id="KAK5833470.1"/>
    </source>
</evidence>
<proteinExistence type="predicted"/>
<evidence type="ECO:0000313" key="3">
    <source>
        <dbReference type="Proteomes" id="UP001358586"/>
    </source>
</evidence>
<protein>
    <recommendedName>
        <fullName evidence="1">Aminotransferase-like plant mobile domain-containing protein</fullName>
    </recommendedName>
</protein>
<evidence type="ECO:0000259" key="1">
    <source>
        <dbReference type="Pfam" id="PF10536"/>
    </source>
</evidence>
<feature type="domain" description="Aminotransferase-like plant mobile" evidence="1">
    <location>
        <begin position="7"/>
        <end position="51"/>
    </location>
</feature>
<dbReference type="Proteomes" id="UP001358586">
    <property type="component" value="Chromosome 5"/>
</dbReference>
<dbReference type="InterPro" id="IPR019557">
    <property type="entry name" value="AminoTfrase-like_pln_mobile"/>
</dbReference>
<dbReference type="InterPro" id="IPR044824">
    <property type="entry name" value="MAIN-like"/>
</dbReference>
<name>A0ABR0Q2C5_GOSAR</name>
<reference evidence="2 3" key="1">
    <citation type="submission" date="2023-03" db="EMBL/GenBank/DDBJ databases">
        <title>WGS of Gossypium arboreum.</title>
        <authorList>
            <person name="Yu D."/>
        </authorList>
    </citation>
    <scope>NUCLEOTIDE SEQUENCE [LARGE SCALE GENOMIC DNA]</scope>
    <source>
        <tissue evidence="2">Leaf</tissue>
    </source>
</reference>
<dbReference type="EMBL" id="JARKNE010000005">
    <property type="protein sequence ID" value="KAK5833470.1"/>
    <property type="molecule type" value="Genomic_DNA"/>
</dbReference>